<evidence type="ECO:0000313" key="9">
    <source>
        <dbReference type="Proteomes" id="UP000322294"/>
    </source>
</evidence>
<evidence type="ECO:0000259" key="7">
    <source>
        <dbReference type="Pfam" id="PF09335"/>
    </source>
</evidence>
<evidence type="ECO:0000256" key="1">
    <source>
        <dbReference type="ARBA" id="ARBA00004651"/>
    </source>
</evidence>
<evidence type="ECO:0000256" key="4">
    <source>
        <dbReference type="ARBA" id="ARBA00022989"/>
    </source>
</evidence>
<evidence type="ECO:0000256" key="5">
    <source>
        <dbReference type="ARBA" id="ARBA00023136"/>
    </source>
</evidence>
<dbReference type="EMBL" id="VNHO01000039">
    <property type="protein sequence ID" value="TYP48407.1"/>
    <property type="molecule type" value="Genomic_DNA"/>
</dbReference>
<dbReference type="InterPro" id="IPR015414">
    <property type="entry name" value="TMEM64"/>
</dbReference>
<feature type="transmembrane region" description="Helical" evidence="6">
    <location>
        <begin position="54"/>
        <end position="77"/>
    </location>
</feature>
<dbReference type="PANTHER" id="PTHR12677:SF59">
    <property type="entry name" value="GOLGI APPARATUS MEMBRANE PROTEIN TVP38-RELATED"/>
    <property type="match status" value="1"/>
</dbReference>
<evidence type="ECO:0000256" key="3">
    <source>
        <dbReference type="ARBA" id="ARBA00022692"/>
    </source>
</evidence>
<dbReference type="GO" id="GO:0005886">
    <property type="term" value="C:plasma membrane"/>
    <property type="evidence" value="ECO:0007669"/>
    <property type="project" value="UniProtKB-SubCell"/>
</dbReference>
<feature type="transmembrane region" description="Helical" evidence="6">
    <location>
        <begin position="15"/>
        <end position="33"/>
    </location>
</feature>
<keyword evidence="3 6" id="KW-0812">Transmembrane</keyword>
<proteinExistence type="inferred from homology"/>
<feature type="transmembrane region" description="Helical" evidence="6">
    <location>
        <begin position="172"/>
        <end position="194"/>
    </location>
</feature>
<gene>
    <name evidence="8" type="ORF">LZ11_02325</name>
</gene>
<keyword evidence="4 6" id="KW-1133">Transmembrane helix</keyword>
<evidence type="ECO:0000313" key="8">
    <source>
        <dbReference type="EMBL" id="TYP48407.1"/>
    </source>
</evidence>
<keyword evidence="2 6" id="KW-1003">Cell membrane</keyword>
<comment type="similarity">
    <text evidence="6">Belongs to the TVP38/TMEM64 family.</text>
</comment>
<protein>
    <recommendedName>
        <fullName evidence="6">TVP38/TMEM64 family membrane protein</fullName>
    </recommendedName>
</protein>
<reference evidence="8 9" key="1">
    <citation type="submission" date="2019-07" db="EMBL/GenBank/DDBJ databases">
        <title>Genomic Encyclopedia of Type Strains, Phase I: the one thousand microbial genomes (KMG-I) project.</title>
        <authorList>
            <person name="Kyrpides N."/>
        </authorList>
    </citation>
    <scope>NUCLEOTIDE SEQUENCE [LARGE SCALE GENOMIC DNA]</scope>
    <source>
        <strain evidence="8 9">DSM 16647</strain>
    </source>
</reference>
<dbReference type="PANTHER" id="PTHR12677">
    <property type="entry name" value="GOLGI APPARATUS MEMBRANE PROTEIN TVP38-RELATED"/>
    <property type="match status" value="1"/>
</dbReference>
<accession>A0A5S5AEN3</accession>
<name>A0A5S5AEN3_9FIRM</name>
<sequence>MSQKTAELHGSGKGGRMKLLITVACIAVVAFLLKKLGVTQYMSLENMAKLKDWIAGYGGLGPIIYIALFIAACIFFLPGLPIGVLGGVAFGPVKGALFASIGATLGATAAFLIARYAARSMVESWVEKNPQLKKLDEGVRQHGWRMLMITRLVPVFPFNLQNYAYGLTDIPLLTYIVVSFLCMLPGAVAYTFAGGTLTSGGDIRKIFTYLGVAAVFFVLLSLIPGWIRKKHGGNLGI</sequence>
<comment type="caution">
    <text evidence="8">The sequence shown here is derived from an EMBL/GenBank/DDBJ whole genome shotgun (WGS) entry which is preliminary data.</text>
</comment>
<feature type="transmembrane region" description="Helical" evidence="6">
    <location>
        <begin position="97"/>
        <end position="118"/>
    </location>
</feature>
<feature type="transmembrane region" description="Helical" evidence="6">
    <location>
        <begin position="206"/>
        <end position="227"/>
    </location>
</feature>
<keyword evidence="5 6" id="KW-0472">Membrane</keyword>
<organism evidence="8 9">
    <name type="scientific">Thermosediminibacter litoriperuensis</name>
    <dbReference type="NCBI Taxonomy" id="291989"/>
    <lineage>
        <taxon>Bacteria</taxon>
        <taxon>Bacillati</taxon>
        <taxon>Bacillota</taxon>
        <taxon>Clostridia</taxon>
        <taxon>Thermosediminibacterales</taxon>
        <taxon>Thermosediminibacteraceae</taxon>
        <taxon>Thermosediminibacter</taxon>
    </lineage>
</organism>
<dbReference type="OrthoDB" id="9812980at2"/>
<keyword evidence="9" id="KW-1185">Reference proteome</keyword>
<dbReference type="Proteomes" id="UP000322294">
    <property type="component" value="Unassembled WGS sequence"/>
</dbReference>
<dbReference type="Pfam" id="PF09335">
    <property type="entry name" value="VTT_dom"/>
    <property type="match status" value="1"/>
</dbReference>
<dbReference type="InterPro" id="IPR032816">
    <property type="entry name" value="VTT_dom"/>
</dbReference>
<evidence type="ECO:0000256" key="2">
    <source>
        <dbReference type="ARBA" id="ARBA00022475"/>
    </source>
</evidence>
<dbReference type="AlphaFoldDB" id="A0A5S5AEN3"/>
<feature type="domain" description="VTT" evidence="7">
    <location>
        <begin position="77"/>
        <end position="194"/>
    </location>
</feature>
<comment type="subcellular location">
    <subcellularLocation>
        <location evidence="1 6">Cell membrane</location>
        <topology evidence="1 6">Multi-pass membrane protein</topology>
    </subcellularLocation>
</comment>
<evidence type="ECO:0000256" key="6">
    <source>
        <dbReference type="RuleBase" id="RU366058"/>
    </source>
</evidence>
<dbReference type="RefSeq" id="WP_148867983.1">
    <property type="nucleotide sequence ID" value="NZ_VNHO01000039.1"/>
</dbReference>